<dbReference type="GO" id="GO:0004833">
    <property type="term" value="F:L-tryptophan 2,3-dioxygenase activity"/>
    <property type="evidence" value="ECO:0007669"/>
    <property type="project" value="InterPro"/>
</dbReference>
<evidence type="ECO:0000313" key="2">
    <source>
        <dbReference type="EMBL" id="MFG6293935.1"/>
    </source>
</evidence>
<dbReference type="Gene3D" id="1.20.58.480">
    <property type="match status" value="1"/>
</dbReference>
<reference evidence="2 6" key="2">
    <citation type="submission" date="2024-10" db="EMBL/GenBank/DDBJ databases">
        <title>Draft genome assembly of a novel steroid transforming actinomycete isolated from African clawed frog Xenopus laevis.</title>
        <authorList>
            <person name="Bragin E."/>
            <person name="Kollerov V."/>
            <person name="Donova M.V."/>
        </authorList>
    </citation>
    <scope>NUCLEOTIDE SEQUENCE [LARGE SCALE GENOMIC DNA]</scope>
    <source>
        <strain evidence="2 6">MTOC-St3</strain>
    </source>
</reference>
<evidence type="ECO:0000313" key="5">
    <source>
        <dbReference type="Proteomes" id="UP001231701"/>
    </source>
</evidence>
<accession>A0AAX3ZAM9</accession>
<evidence type="ECO:0000313" key="6">
    <source>
        <dbReference type="Proteomes" id="UP001605990"/>
    </source>
</evidence>
<dbReference type="PANTHER" id="PTHR10138">
    <property type="entry name" value="TRYPTOPHAN 2,3-DIOXYGENASE"/>
    <property type="match status" value="1"/>
</dbReference>
<dbReference type="RefSeq" id="WP_063738639.1">
    <property type="nucleotide sequence ID" value="NZ_CP121271.1"/>
</dbReference>
<reference evidence="4" key="1">
    <citation type="submission" date="2023-03" db="EMBL/GenBank/DDBJ databases">
        <title>Borrelidin-producing and root-colonizing Streptomyces rochei is a potent biopesticide for soil-borne oomycete-caused plant diseases.</title>
        <authorList>
            <person name="Zhou D."/>
            <person name="Wang X."/>
            <person name="Navarro-Munoz J.C."/>
            <person name="Li W."/>
            <person name="Li J."/>
            <person name="Jiu M."/>
            <person name="Deng S."/>
            <person name="Ye Y."/>
            <person name="Daly P."/>
            <person name="Wei L."/>
        </authorList>
    </citation>
    <scope>NUCLEOTIDE SEQUENCE</scope>
    <source>
        <strain evidence="4">JK1</strain>
    </source>
</reference>
<dbReference type="GeneID" id="90940458"/>
<dbReference type="GO" id="GO:0019441">
    <property type="term" value="P:L-tryptophan catabolic process to kynurenine"/>
    <property type="evidence" value="ECO:0007669"/>
    <property type="project" value="InterPro"/>
</dbReference>
<dbReference type="AlphaFoldDB" id="A0AAX3ZAM9"/>
<organism evidence="4 5">
    <name type="scientific">Streptomyces rochei</name>
    <name type="common">Streptomyces parvullus</name>
    <dbReference type="NCBI Taxonomy" id="1928"/>
    <lineage>
        <taxon>Bacteria</taxon>
        <taxon>Bacillati</taxon>
        <taxon>Actinomycetota</taxon>
        <taxon>Actinomycetes</taxon>
        <taxon>Kitasatosporales</taxon>
        <taxon>Streptomycetaceae</taxon>
        <taxon>Streptomyces</taxon>
        <taxon>Streptomyces rochei group</taxon>
    </lineage>
</organism>
<gene>
    <name evidence="2" type="ORF">ACGU38_00990</name>
    <name evidence="3" type="ORF">ACGU38_31180</name>
    <name evidence="4" type="ORF">P7W03_00495</name>
</gene>
<protein>
    <submittedName>
        <fullName evidence="2 4">Tryptophan 2,3-dioxygenase</fullName>
    </submittedName>
</protein>
<dbReference type="GO" id="GO:0020037">
    <property type="term" value="F:heme binding"/>
    <property type="evidence" value="ECO:0007669"/>
    <property type="project" value="InterPro"/>
</dbReference>
<evidence type="ECO:0000313" key="4">
    <source>
        <dbReference type="EMBL" id="WMC84141.1"/>
    </source>
</evidence>
<feature type="domain" description="DUF6875" evidence="1">
    <location>
        <begin position="16"/>
        <end position="187"/>
    </location>
</feature>
<dbReference type="Proteomes" id="UP001605990">
    <property type="component" value="Unassembled WGS sequence"/>
</dbReference>
<dbReference type="InterPro" id="IPR049240">
    <property type="entry name" value="DUF6875"/>
</dbReference>
<dbReference type="Pfam" id="PF03301">
    <property type="entry name" value="Trp_dioxygenase"/>
    <property type="match status" value="2"/>
</dbReference>
<dbReference type="EMBL" id="CP121271">
    <property type="protein sequence ID" value="WMC84141.1"/>
    <property type="molecule type" value="Genomic_DNA"/>
</dbReference>
<dbReference type="Pfam" id="PF21780">
    <property type="entry name" value="DUF6875"/>
    <property type="match status" value="1"/>
</dbReference>
<dbReference type="InterPro" id="IPR037217">
    <property type="entry name" value="Trp/Indoleamine_2_3_dOase-like"/>
</dbReference>
<sequence length="476" mass="53143">MNDDSARRDTGLGEVDELKEWVRDFLAEPHDDLGREGSVCPFIEPALRAETLLVETAEYDADNGWHGLADTMRTQLDSYANRSWPEGKKSISSLVTVLLGMPDHHGPLLDEAQRRVKGEAVRRGLMIGQFHPRCPEPSVWNSSFKVSRAPQPAFAVRRMALHDILFLHDDPELFVHYEKRFGERYQAGRSGRHLPQRFVDLHDSATQSGSEGAPKSEYIDYQSIDTLLSLQRPHTDQPAEMTFYLIGQAKELLFKLVYEEVSAARLALIVDQADEATWNLRRATAALGSLTTAWDVLAGISPAEFNAFREHLGAASGLDSYMYRMLEFALGRKSEVMARRHADVAGVSASVHRALFRSSVYDEALGLLERRGLLDGGSGDGAPAAEASRRAWARVYHEHGPSSDLFRLGETLMDVAHAFSRWRALHLLLVERTIGNKPGTGGTTGIDWLRQAAEHRFFPELWEARSLLPSSTAAWS</sequence>
<evidence type="ECO:0000313" key="3">
    <source>
        <dbReference type="EMBL" id="MFG6299802.1"/>
    </source>
</evidence>
<evidence type="ECO:0000259" key="1">
    <source>
        <dbReference type="Pfam" id="PF21780"/>
    </source>
</evidence>
<proteinExistence type="predicted"/>
<keyword evidence="6" id="KW-1185">Reference proteome</keyword>
<dbReference type="PANTHER" id="PTHR10138:SF0">
    <property type="entry name" value="TRYPTOPHAN 2,3-DIOXYGENASE"/>
    <property type="match status" value="1"/>
</dbReference>
<dbReference type="EMBL" id="JBIENY010000011">
    <property type="protein sequence ID" value="MFG6293935.1"/>
    <property type="molecule type" value="Genomic_DNA"/>
</dbReference>
<dbReference type="InterPro" id="IPR004981">
    <property type="entry name" value="Trp_2_3_dOase"/>
</dbReference>
<dbReference type="GO" id="GO:0046872">
    <property type="term" value="F:metal ion binding"/>
    <property type="evidence" value="ECO:0007669"/>
    <property type="project" value="InterPro"/>
</dbReference>
<name>A0AAX3ZAM9_STRRO</name>
<dbReference type="GO" id="GO:0019442">
    <property type="term" value="P:L-tryptophan catabolic process to acetyl-CoA"/>
    <property type="evidence" value="ECO:0007669"/>
    <property type="project" value="TreeGrafter"/>
</dbReference>
<dbReference type="SUPFAM" id="SSF140959">
    <property type="entry name" value="Indolic compounds 2,3-dioxygenase-like"/>
    <property type="match status" value="1"/>
</dbReference>
<dbReference type="Proteomes" id="UP001231701">
    <property type="component" value="Chromosome"/>
</dbReference>
<dbReference type="EMBL" id="JBIENY010000454">
    <property type="protein sequence ID" value="MFG6299802.1"/>
    <property type="molecule type" value="Genomic_DNA"/>
</dbReference>